<proteinExistence type="predicted"/>
<reference evidence="2" key="1">
    <citation type="submission" date="2022-10" db="EMBL/GenBank/DDBJ databases">
        <title>The complete genomes of actinobacterial strains from the NBC collection.</title>
        <authorList>
            <person name="Joergensen T.S."/>
            <person name="Alvarez Arevalo M."/>
            <person name="Sterndorff E.B."/>
            <person name="Faurdal D."/>
            <person name="Vuksanovic O."/>
            <person name="Mourched A.-S."/>
            <person name="Charusanti P."/>
            <person name="Shaw S."/>
            <person name="Blin K."/>
            <person name="Weber T."/>
        </authorList>
    </citation>
    <scope>NUCLEOTIDE SEQUENCE</scope>
    <source>
        <strain evidence="2">NBC_01401</strain>
    </source>
</reference>
<dbReference type="EMBL" id="CP109535">
    <property type="protein sequence ID" value="WTY97798.1"/>
    <property type="molecule type" value="Genomic_DNA"/>
</dbReference>
<evidence type="ECO:0000256" key="1">
    <source>
        <dbReference type="SAM" id="MobiDB-lite"/>
    </source>
</evidence>
<gene>
    <name evidence="2" type="ORF">OG626_24385</name>
</gene>
<evidence type="ECO:0000313" key="2">
    <source>
        <dbReference type="EMBL" id="WTY97798.1"/>
    </source>
</evidence>
<organism evidence="2">
    <name type="scientific">Streptomyces sp. NBC_01401</name>
    <dbReference type="NCBI Taxonomy" id="2903854"/>
    <lineage>
        <taxon>Bacteria</taxon>
        <taxon>Bacillati</taxon>
        <taxon>Actinomycetota</taxon>
        <taxon>Actinomycetes</taxon>
        <taxon>Kitasatosporales</taxon>
        <taxon>Streptomycetaceae</taxon>
        <taxon>Streptomyces</taxon>
    </lineage>
</organism>
<dbReference type="Pfam" id="PF13822">
    <property type="entry name" value="ACC_epsilon"/>
    <property type="match status" value="1"/>
</dbReference>
<accession>A0AAU3GZF7</accession>
<protein>
    <submittedName>
        <fullName evidence="2">Acyl-CoA carboxylase subunit epsilon</fullName>
    </submittedName>
</protein>
<feature type="compositionally biased region" description="Basic and acidic residues" evidence="1">
    <location>
        <begin position="41"/>
        <end position="58"/>
    </location>
</feature>
<dbReference type="GO" id="GO:0003989">
    <property type="term" value="F:acetyl-CoA carboxylase activity"/>
    <property type="evidence" value="ECO:0007669"/>
    <property type="project" value="InterPro"/>
</dbReference>
<dbReference type="InterPro" id="IPR032716">
    <property type="entry name" value="ACC_epsilon"/>
</dbReference>
<dbReference type="AlphaFoldDB" id="A0AAU3GZF7"/>
<sequence>MSAVTGPVGPALLRIEKGVPNPAELAAVTTALLTRLTAVHPRAEAQDRPRAVWRRPERSPGFQGPRTWQDQSS</sequence>
<feature type="region of interest" description="Disordered" evidence="1">
    <location>
        <begin position="41"/>
        <end position="73"/>
    </location>
</feature>
<dbReference type="GO" id="GO:0004658">
    <property type="term" value="F:propionyl-CoA carboxylase activity"/>
    <property type="evidence" value="ECO:0007669"/>
    <property type="project" value="InterPro"/>
</dbReference>
<name>A0AAU3GZF7_9ACTN</name>